<dbReference type="EMBL" id="JGVR01000024">
    <property type="protein sequence ID" value="KEZ17149.1"/>
    <property type="molecule type" value="Genomic_DNA"/>
</dbReference>
<reference evidence="1 2" key="1">
    <citation type="submission" date="2014-03" db="EMBL/GenBank/DDBJ databases">
        <title>Genome sequence of Sphingobium yanoikuyae B1.</title>
        <authorList>
            <person name="Gan H.M."/>
            <person name="Gan H.Y."/>
            <person name="Savka M.A."/>
        </authorList>
    </citation>
    <scope>NUCLEOTIDE SEQUENCE [LARGE SCALE GENOMIC DNA]</scope>
    <source>
        <strain evidence="1 2">B1</strain>
    </source>
</reference>
<evidence type="ECO:0000313" key="2">
    <source>
        <dbReference type="Proteomes" id="UP000028534"/>
    </source>
</evidence>
<dbReference type="Proteomes" id="UP000028534">
    <property type="component" value="Unassembled WGS sequence"/>
</dbReference>
<dbReference type="RefSeq" id="WP_155276452.1">
    <property type="nucleotide sequence ID" value="NZ_JGVR01000024.1"/>
</dbReference>
<evidence type="ECO:0000313" key="1">
    <source>
        <dbReference type="EMBL" id="KEZ17149.1"/>
    </source>
</evidence>
<comment type="caution">
    <text evidence="1">The sequence shown here is derived from an EMBL/GenBank/DDBJ whole genome shotgun (WGS) entry which is preliminary data.</text>
</comment>
<organism evidence="1 2">
    <name type="scientific">Sphingobium yanoikuyae</name>
    <name type="common">Sphingomonas yanoikuyae</name>
    <dbReference type="NCBI Taxonomy" id="13690"/>
    <lineage>
        <taxon>Bacteria</taxon>
        <taxon>Pseudomonadati</taxon>
        <taxon>Pseudomonadota</taxon>
        <taxon>Alphaproteobacteria</taxon>
        <taxon>Sphingomonadales</taxon>
        <taxon>Sphingomonadaceae</taxon>
        <taxon>Sphingobium</taxon>
    </lineage>
</organism>
<proteinExistence type="predicted"/>
<sequence length="54" mass="5999">MITITLPSADHLDFMKAALKLVQVPWQHVRVAVEVAEALENPDTPAIPGYEKDE</sequence>
<name>A0A084EGQ7_SPHYA</name>
<gene>
    <name evidence="1" type="ORF">CP98_03647</name>
</gene>
<protein>
    <submittedName>
        <fullName evidence="1">Uncharacterized protein</fullName>
    </submittedName>
</protein>
<dbReference type="PATRIC" id="fig|13690.10.peg.3735"/>
<accession>A0A084EGQ7</accession>
<dbReference type="AlphaFoldDB" id="A0A084EGQ7"/>